<reference evidence="1 2" key="1">
    <citation type="submission" date="2019-08" db="EMBL/GenBank/DDBJ databases">
        <authorList>
            <person name="Vazquez-Campos X."/>
        </authorList>
    </citation>
    <scope>NUCLEOTIDE SEQUENCE [LARGE SCALE GENOMIC DNA]</scope>
    <source>
        <strain evidence="1">LFW-283_2</strain>
    </source>
</reference>
<name>A0A5E4LWH7_9ARCH</name>
<protein>
    <submittedName>
        <fullName evidence="1">Uncharacterized protein</fullName>
    </submittedName>
</protein>
<accession>A0A5E4LWH7</accession>
<dbReference type="EMBL" id="CABMJJ010000009">
    <property type="protein sequence ID" value="VVC04382.1"/>
    <property type="molecule type" value="Genomic_DNA"/>
</dbReference>
<evidence type="ECO:0000313" key="1">
    <source>
        <dbReference type="EMBL" id="VVC04382.1"/>
    </source>
</evidence>
<organism evidence="1 2">
    <name type="scientific">Candidatus Bilamarchaeum dharawalense</name>
    <dbReference type="NCBI Taxonomy" id="2885759"/>
    <lineage>
        <taxon>Archaea</taxon>
        <taxon>Candidatus Micrarchaeota</taxon>
        <taxon>Candidatus Micrarchaeia</taxon>
        <taxon>Candidatus Anstonellales</taxon>
        <taxon>Candidatus Bilamarchaeaceae</taxon>
        <taxon>Candidatus Bilamarchaeum</taxon>
    </lineage>
</organism>
<comment type="caution">
    <text evidence="1">The sequence shown here is derived from an EMBL/GenBank/DDBJ whole genome shotgun (WGS) entry which is preliminary data.</text>
</comment>
<dbReference type="Proteomes" id="UP000789941">
    <property type="component" value="Unassembled WGS sequence"/>
</dbReference>
<gene>
    <name evidence="1" type="ORF">LFW2832_00910</name>
</gene>
<dbReference type="AlphaFoldDB" id="A0A5E4LWH7"/>
<sequence>MTSKQEILKQGFVDVKVFVAGLRQSHRLEVQKQKTAHGDVPFLVCKHYIPATEMVRLAEEFQLPIKHKDTVVFPKGTMPSTFAEKIATVEPDTIEAEVE</sequence>
<evidence type="ECO:0000313" key="2">
    <source>
        <dbReference type="Proteomes" id="UP000789941"/>
    </source>
</evidence>
<proteinExistence type="predicted"/>